<evidence type="ECO:0000256" key="1">
    <source>
        <dbReference type="SAM" id="SignalP"/>
    </source>
</evidence>
<feature type="domain" description="Fe/B12 periplasmic-binding" evidence="2">
    <location>
        <begin position="31"/>
        <end position="282"/>
    </location>
</feature>
<evidence type="ECO:0000259" key="2">
    <source>
        <dbReference type="PROSITE" id="PS50983"/>
    </source>
</evidence>
<dbReference type="PANTHER" id="PTHR30535:SF4">
    <property type="entry name" value="HEMIN-BINDING PERIPLASMIC PROTEIN HMUT"/>
    <property type="match status" value="1"/>
</dbReference>
<evidence type="ECO:0000313" key="3">
    <source>
        <dbReference type="EMBL" id="CCJ64761.1"/>
    </source>
</evidence>
<evidence type="ECO:0000313" key="4">
    <source>
        <dbReference type="Proteomes" id="UP000005250"/>
    </source>
</evidence>
<dbReference type="InterPro" id="IPR002491">
    <property type="entry name" value="ABC_transptr_periplasmic_BD"/>
</dbReference>
<sequence>MRQAMKRLLAWLLAMACAGAAAAAQTAPAQRVVTLGGTVTEIVYALGQGGRLVGDDLSSLYPQAATQLPRIGYYRAVPVEGVLALEPDLVLASEQAGPPDAIERLKAVGVRVAVVSDQASVKSLHARIRAIAQALDAVPEGERLAAQLDAELARAEALPASGARALLLMNRTGTPLGAGRDTAADLLLRLSGLANALAGQEGYKPLSAEALGALAPEVIVVTAASLAASGGLEKLRAQPGIAATPAAQRQCIVVMDDLLALGTGPRLPQAIRQLKETPCVAGHGAPPAR</sequence>
<dbReference type="PROSITE" id="PS50983">
    <property type="entry name" value="FE_B12_PBP"/>
    <property type="match status" value="1"/>
</dbReference>
<dbReference type="eggNOG" id="COG4558">
    <property type="taxonomic scope" value="Bacteria"/>
</dbReference>
<dbReference type="SUPFAM" id="SSF53807">
    <property type="entry name" value="Helical backbone' metal receptor"/>
    <property type="match status" value="1"/>
</dbReference>
<dbReference type="Gene3D" id="3.40.50.1980">
    <property type="entry name" value="Nitrogenase molybdenum iron protein domain"/>
    <property type="match status" value="2"/>
</dbReference>
<keyword evidence="1" id="KW-0732">Signal</keyword>
<dbReference type="EMBL" id="HE965805">
    <property type="protein sequence ID" value="CCJ64761.1"/>
    <property type="molecule type" value="Genomic_DNA"/>
</dbReference>
<dbReference type="PANTHER" id="PTHR30535">
    <property type="entry name" value="VITAMIN B12-BINDING PROTEIN"/>
    <property type="match status" value="1"/>
</dbReference>
<dbReference type="Pfam" id="PF01497">
    <property type="entry name" value="Peripla_BP_2"/>
    <property type="match status" value="1"/>
</dbReference>
<protein>
    <submittedName>
        <fullName evidence="3">Hemin binding protein</fullName>
    </submittedName>
</protein>
<dbReference type="AlphaFoldDB" id="A0A0T7CT96"/>
<feature type="signal peptide" evidence="1">
    <location>
        <begin position="1"/>
        <end position="23"/>
    </location>
</feature>
<reference evidence="3 4" key="1">
    <citation type="journal article" date="2012" name="BMC Genomics">
        <title>Comparative genomics of the classical Bordetella subspecies: the evolution and exchange of virulence-associated diversity amongst closely related pathogens.</title>
        <authorList>
            <person name="Park J."/>
            <person name="Zhang Y."/>
            <person name="Buboltz A.M."/>
            <person name="Zhang X."/>
            <person name="Schuster S.C."/>
            <person name="Ahuja U."/>
            <person name="Liu M."/>
            <person name="Miller J.F."/>
            <person name="Sebaihia M."/>
            <person name="Bentley S.D."/>
            <person name="Parkhill J."/>
            <person name="Harvill E.T."/>
        </authorList>
    </citation>
    <scope>NUCLEOTIDE SEQUENCE [LARGE SCALE GENOMIC DNA]</scope>
    <source>
        <strain evidence="4">ATCC 9797 / DSM 5571 / CCUG 30873 / LMG 14455 / NCTC 10739 / 18323</strain>
    </source>
</reference>
<gene>
    <name evidence="3" type="primary">bhuT</name>
    <name evidence="3" type="ordered locus">BN118_3336</name>
</gene>
<feature type="chain" id="PRO_5030018893" evidence="1">
    <location>
        <begin position="24"/>
        <end position="289"/>
    </location>
</feature>
<dbReference type="InterPro" id="IPR050902">
    <property type="entry name" value="ABC_Transporter_SBP"/>
</dbReference>
<accession>A0A0T7CT96</accession>
<dbReference type="HOGENOM" id="CLU_038034_6_0_4"/>
<keyword evidence="4" id="KW-1185">Reference proteome</keyword>
<dbReference type="KEGG" id="bper:BN118_3336"/>
<name>A0A0T7CT96_BORP1</name>
<dbReference type="Proteomes" id="UP000005250">
    <property type="component" value="Chromosome"/>
</dbReference>
<organism evidence="3 4">
    <name type="scientific">Bordetella pertussis (strain ATCC 9797 / DSM 5571 / CCUG 30873 / LMG 14455 / NCTC 10739 / 18323)</name>
    <dbReference type="NCBI Taxonomy" id="568706"/>
    <lineage>
        <taxon>Bacteria</taxon>
        <taxon>Pseudomonadati</taxon>
        <taxon>Pseudomonadota</taxon>
        <taxon>Betaproteobacteria</taxon>
        <taxon>Burkholderiales</taxon>
        <taxon>Alcaligenaceae</taxon>
        <taxon>Bordetella</taxon>
    </lineage>
</organism>
<dbReference type="RefSeq" id="WP_014906070.1">
    <property type="nucleotide sequence ID" value="NC_018518.1"/>
</dbReference>
<proteinExistence type="predicted"/>